<protein>
    <submittedName>
        <fullName evidence="1">Uncharacterized protein</fullName>
    </submittedName>
</protein>
<accession>A0A8S1LY02</accession>
<comment type="caution">
    <text evidence="1">The sequence shown here is derived from an EMBL/GenBank/DDBJ whole genome shotgun (WGS) entry which is preliminary data.</text>
</comment>
<evidence type="ECO:0000313" key="2">
    <source>
        <dbReference type="Proteomes" id="UP000688137"/>
    </source>
</evidence>
<sequence>MHSNLFKLDFYNYVKYFLRGSRIFEDFQIRCKSIDTLFRVSLLWLATLRKVFAKLTSSIITSDYLLGVLFDKIQVPNLNEGQIGVVCCQSQ</sequence>
<dbReference type="AlphaFoldDB" id="A0A8S1LY02"/>
<proteinExistence type="predicted"/>
<organism evidence="1 2">
    <name type="scientific">Paramecium primaurelia</name>
    <dbReference type="NCBI Taxonomy" id="5886"/>
    <lineage>
        <taxon>Eukaryota</taxon>
        <taxon>Sar</taxon>
        <taxon>Alveolata</taxon>
        <taxon>Ciliophora</taxon>
        <taxon>Intramacronucleata</taxon>
        <taxon>Oligohymenophorea</taxon>
        <taxon>Peniculida</taxon>
        <taxon>Parameciidae</taxon>
        <taxon>Paramecium</taxon>
    </lineage>
</organism>
<name>A0A8S1LY02_PARPR</name>
<dbReference type="Proteomes" id="UP000688137">
    <property type="component" value="Unassembled WGS sequence"/>
</dbReference>
<gene>
    <name evidence="1" type="ORF">PPRIM_AZ9-3.1.T0450212</name>
</gene>
<reference evidence="1" key="1">
    <citation type="submission" date="2021-01" db="EMBL/GenBank/DDBJ databases">
        <authorList>
            <consortium name="Genoscope - CEA"/>
            <person name="William W."/>
        </authorList>
    </citation>
    <scope>NUCLEOTIDE SEQUENCE</scope>
</reference>
<keyword evidence="2" id="KW-1185">Reference proteome</keyword>
<dbReference type="EMBL" id="CAJJDM010000045">
    <property type="protein sequence ID" value="CAD8070403.1"/>
    <property type="molecule type" value="Genomic_DNA"/>
</dbReference>
<evidence type="ECO:0000313" key="1">
    <source>
        <dbReference type="EMBL" id="CAD8070403.1"/>
    </source>
</evidence>